<gene>
    <name evidence="18" type="ORF">PECUL_23A035321</name>
</gene>
<dbReference type="SUPFAM" id="SSF52833">
    <property type="entry name" value="Thioredoxin-like"/>
    <property type="match status" value="1"/>
</dbReference>
<comment type="subunit">
    <text evidence="15">Monomer; active form. Homodimer; inactive form. The homodimer is probably linked by 1 2Fe-2S cluster.</text>
</comment>
<dbReference type="PANTHER" id="PTHR46679">
    <property type="match status" value="1"/>
</dbReference>
<evidence type="ECO:0000256" key="3">
    <source>
        <dbReference type="ARBA" id="ARBA00022448"/>
    </source>
</evidence>
<dbReference type="AlphaFoldDB" id="A0AAD1WL58"/>
<evidence type="ECO:0000256" key="4">
    <source>
        <dbReference type="ARBA" id="ARBA00022714"/>
    </source>
</evidence>
<evidence type="ECO:0000256" key="16">
    <source>
        <dbReference type="ARBA" id="ARBA00039819"/>
    </source>
</evidence>
<evidence type="ECO:0000256" key="13">
    <source>
        <dbReference type="ARBA" id="ARBA00023284"/>
    </source>
</evidence>
<keyword evidence="4" id="KW-0001">2Fe-2S</keyword>
<dbReference type="NCBIfam" id="TIGR02180">
    <property type="entry name" value="GRX_euk"/>
    <property type="match status" value="1"/>
</dbReference>
<keyword evidence="5" id="KW-0479">Metal-binding</keyword>
<evidence type="ECO:0000313" key="18">
    <source>
        <dbReference type="EMBL" id="CAH2311897.1"/>
    </source>
</evidence>
<dbReference type="Proteomes" id="UP001295444">
    <property type="component" value="Chromosome 08"/>
</dbReference>
<comment type="function">
    <text evidence="14">Glutathione-dependent oxidoreductase that facilitates the maintenance of mitochondrial redox homeostasis upon induction of apoptosis by oxidative stress. Involved in response to hydrogen peroxide and regulation of apoptosis caused by oxidative stress. Acts as a very efficient catalyst of monothiol reactions because of its high affinity for protein glutathione-mixed disulfides. Can receive electrons not only from glutathione (GSH), but also from thioredoxin reductase supporting both monothiol and dithiol reactions. Efficiently catalyzes both glutathionylation and deglutathionylation of mitochondrial complex I, which in turn regulates the superoxide production by the complex. Overexpression decreases the susceptibility to apoptosis and prevents loss of cardiolipin and cytochrome c release.</text>
</comment>
<dbReference type="GO" id="GO:0005739">
    <property type="term" value="C:mitochondrion"/>
    <property type="evidence" value="ECO:0007669"/>
    <property type="project" value="UniProtKB-SubCell"/>
</dbReference>
<keyword evidence="19" id="KW-1185">Reference proteome</keyword>
<evidence type="ECO:0000256" key="7">
    <source>
        <dbReference type="ARBA" id="ARBA00022982"/>
    </source>
</evidence>
<keyword evidence="9" id="KW-0411">Iron-sulfur</keyword>
<dbReference type="Pfam" id="PF00462">
    <property type="entry name" value="Glutaredoxin"/>
    <property type="match status" value="1"/>
</dbReference>
<dbReference type="InterPro" id="IPR014025">
    <property type="entry name" value="Glutaredoxin_subgr"/>
</dbReference>
<proteinExistence type="inferred from homology"/>
<dbReference type="PRINTS" id="PR00160">
    <property type="entry name" value="GLUTAREDOXIN"/>
</dbReference>
<protein>
    <recommendedName>
        <fullName evidence="16">Glutaredoxin-2, mitochondrial</fullName>
    </recommendedName>
</protein>
<comment type="similarity">
    <text evidence="2">Belongs to the glutaredoxin family.</text>
</comment>
<keyword evidence="3" id="KW-0813">Transport</keyword>
<dbReference type="Gene3D" id="3.40.30.10">
    <property type="entry name" value="Glutaredoxin"/>
    <property type="match status" value="1"/>
</dbReference>
<evidence type="ECO:0000256" key="12">
    <source>
        <dbReference type="ARBA" id="ARBA00023206"/>
    </source>
</evidence>
<evidence type="ECO:0000256" key="2">
    <source>
        <dbReference type="ARBA" id="ARBA00007787"/>
    </source>
</evidence>
<dbReference type="InterPro" id="IPR036249">
    <property type="entry name" value="Thioredoxin-like_sf"/>
</dbReference>
<keyword evidence="6" id="KW-0809">Transit peptide</keyword>
<evidence type="ECO:0000256" key="6">
    <source>
        <dbReference type="ARBA" id="ARBA00022946"/>
    </source>
</evidence>
<evidence type="ECO:0000259" key="17">
    <source>
        <dbReference type="Pfam" id="PF00462"/>
    </source>
</evidence>
<evidence type="ECO:0000256" key="10">
    <source>
        <dbReference type="ARBA" id="ARBA00023128"/>
    </source>
</evidence>
<keyword evidence="7" id="KW-0249">Electron transport</keyword>
<reference evidence="18" key="1">
    <citation type="submission" date="2022-03" db="EMBL/GenBank/DDBJ databases">
        <authorList>
            <person name="Alioto T."/>
            <person name="Alioto T."/>
            <person name="Gomez Garrido J."/>
        </authorList>
    </citation>
    <scope>NUCLEOTIDE SEQUENCE</scope>
</reference>
<evidence type="ECO:0000313" key="19">
    <source>
        <dbReference type="Proteomes" id="UP001295444"/>
    </source>
</evidence>
<evidence type="ECO:0000256" key="14">
    <source>
        <dbReference type="ARBA" id="ARBA00037470"/>
    </source>
</evidence>
<name>A0AAD1WL58_PELCU</name>
<dbReference type="EMBL" id="OW240919">
    <property type="protein sequence ID" value="CAH2311897.1"/>
    <property type="molecule type" value="Genomic_DNA"/>
</dbReference>
<dbReference type="InterPro" id="IPR011899">
    <property type="entry name" value="Glutaredoxin_euk/vir"/>
</dbReference>
<dbReference type="CDD" id="cd03419">
    <property type="entry name" value="GRX_GRXh_1_2_like"/>
    <property type="match status" value="1"/>
</dbReference>
<dbReference type="InterPro" id="IPR002109">
    <property type="entry name" value="Glutaredoxin"/>
</dbReference>
<dbReference type="GO" id="GO:0051537">
    <property type="term" value="F:2 iron, 2 sulfur cluster binding"/>
    <property type="evidence" value="ECO:0007669"/>
    <property type="project" value="UniProtKB-KW"/>
</dbReference>
<evidence type="ECO:0000256" key="1">
    <source>
        <dbReference type="ARBA" id="ARBA00004173"/>
    </source>
</evidence>
<accession>A0AAD1WL58</accession>
<keyword evidence="11" id="KW-1015">Disulfide bond</keyword>
<organism evidence="18 19">
    <name type="scientific">Pelobates cultripes</name>
    <name type="common">Western spadefoot toad</name>
    <dbReference type="NCBI Taxonomy" id="61616"/>
    <lineage>
        <taxon>Eukaryota</taxon>
        <taxon>Metazoa</taxon>
        <taxon>Chordata</taxon>
        <taxon>Craniata</taxon>
        <taxon>Vertebrata</taxon>
        <taxon>Euteleostomi</taxon>
        <taxon>Amphibia</taxon>
        <taxon>Batrachia</taxon>
        <taxon>Anura</taxon>
        <taxon>Pelobatoidea</taxon>
        <taxon>Pelobatidae</taxon>
        <taxon>Pelobates</taxon>
    </lineage>
</organism>
<feature type="domain" description="Glutaredoxin" evidence="17">
    <location>
        <begin position="66"/>
        <end position="128"/>
    </location>
</feature>
<dbReference type="GO" id="GO:0015035">
    <property type="term" value="F:protein-disulfide reductase activity"/>
    <property type="evidence" value="ECO:0007669"/>
    <property type="project" value="TreeGrafter"/>
</dbReference>
<keyword evidence="12" id="KW-0318">Glutathionylation</keyword>
<dbReference type="PROSITE" id="PS51354">
    <property type="entry name" value="GLUTAREDOXIN_2"/>
    <property type="match status" value="1"/>
</dbReference>
<sequence length="157" mass="17456">MRLLLMLCRTVCRKSSSFNLKGDPVQQQLNRFTWSFAARMGNFLSSSAPQSDIIKMVKDTVSENCVVIFSKTSCPYCQMAKEAFNDLNINYKVVELDQEEHGNQIQTILHKMTGARTVPRVFINGSCIGGGTETRKLKEEGKLIELVQQCGISAAGS</sequence>
<keyword evidence="8" id="KW-0408">Iron</keyword>
<comment type="subcellular location">
    <subcellularLocation>
        <location evidence="1">Mitochondrion</location>
    </subcellularLocation>
</comment>
<keyword evidence="10" id="KW-0496">Mitochondrion</keyword>
<dbReference type="PANTHER" id="PTHR46679:SF1">
    <property type="entry name" value="GLUTAREDOXIN-2, MITOCHONDRIAL"/>
    <property type="match status" value="1"/>
</dbReference>
<evidence type="ECO:0000256" key="15">
    <source>
        <dbReference type="ARBA" id="ARBA00038558"/>
    </source>
</evidence>
<evidence type="ECO:0000256" key="9">
    <source>
        <dbReference type="ARBA" id="ARBA00023014"/>
    </source>
</evidence>
<evidence type="ECO:0000256" key="11">
    <source>
        <dbReference type="ARBA" id="ARBA00023157"/>
    </source>
</evidence>
<dbReference type="GO" id="GO:0046872">
    <property type="term" value="F:metal ion binding"/>
    <property type="evidence" value="ECO:0007669"/>
    <property type="project" value="UniProtKB-KW"/>
</dbReference>
<evidence type="ECO:0000256" key="8">
    <source>
        <dbReference type="ARBA" id="ARBA00023004"/>
    </source>
</evidence>
<keyword evidence="13" id="KW-0676">Redox-active center</keyword>
<dbReference type="FunFam" id="3.40.30.10:FF:000026">
    <property type="entry name" value="Glutaredoxin 2"/>
    <property type="match status" value="1"/>
</dbReference>
<evidence type="ECO:0000256" key="5">
    <source>
        <dbReference type="ARBA" id="ARBA00022723"/>
    </source>
</evidence>